<protein>
    <submittedName>
        <fullName evidence="10">Sodium:alanine symporter</fullName>
    </submittedName>
</protein>
<dbReference type="GO" id="GO:0005283">
    <property type="term" value="F:amino acid:sodium symporter activity"/>
    <property type="evidence" value="ECO:0007669"/>
    <property type="project" value="InterPro"/>
</dbReference>
<keyword evidence="6 9" id="KW-0769">Symport</keyword>
<comment type="similarity">
    <text evidence="2 9">Belongs to the alanine or glycine:cation symporter (AGCS) (TC 2.A.25) family.</text>
</comment>
<feature type="transmembrane region" description="Helical" evidence="9">
    <location>
        <begin position="382"/>
        <end position="404"/>
    </location>
</feature>
<name>S9ZRL6_9RHOO</name>
<comment type="subcellular location">
    <subcellularLocation>
        <location evidence="9">Cell inner membrane</location>
        <topology evidence="9">Multi-pass membrane protein</topology>
    </subcellularLocation>
    <subcellularLocation>
        <location evidence="1">Cell membrane</location>
        <topology evidence="1">Multi-pass membrane protein</topology>
    </subcellularLocation>
</comment>
<dbReference type="EMBL" id="ATJV01000001">
    <property type="protein sequence ID" value="EPZ17261.1"/>
    <property type="molecule type" value="Genomic_DNA"/>
</dbReference>
<evidence type="ECO:0000256" key="2">
    <source>
        <dbReference type="ARBA" id="ARBA00009261"/>
    </source>
</evidence>
<dbReference type="Gene3D" id="1.20.1740.10">
    <property type="entry name" value="Amino acid/polyamine transporter I"/>
    <property type="match status" value="1"/>
</dbReference>
<dbReference type="eggNOG" id="COG1115">
    <property type="taxonomic scope" value="Bacteria"/>
</dbReference>
<keyword evidence="8 9" id="KW-0472">Membrane</keyword>
<keyword evidence="7 9" id="KW-1133">Transmembrane helix</keyword>
<keyword evidence="3 9" id="KW-0813">Transport</keyword>
<evidence type="ECO:0000313" key="11">
    <source>
        <dbReference type="Proteomes" id="UP000015455"/>
    </source>
</evidence>
<sequence>MDWVNGWVWSPALVYLCLAVGLYFSIRTRFMQLRHMGGMLGQMFRGKSSAAGVSSFQALTIALSGRVGTGNIAGVATAIGFGGPGAVFWMWMVAFLGAATAYVESTLGQIYKTEHHGLYRGGPAYYIEKGLGWRRYALVFALATLVACGVLLPGVQTNSIAAAMENAFHIAPAVSGTIIVILLGLIIFGGVRRIAQVTQIVVPFMALGYMLAAAVVVVLNIEQLPGVIVLIVSSAFGAEAGFGAMMGLAIQWGVKRGVYSNEAGQGTGPHAAAAAEVSHPAAQGLVQAFSVYIDTLFVCTATALMILIAGTYNVTGADGAPVFTGLANISAGTGFTQAAMESVLPGFGAMFVAVALFFFAFTTVLAYYYIAETNLAYLTRNIRADGLMFGLRIALIGSALYGCIRTSDLAWGLGDIGVGVMAWLNIFAVLALRRPALLALRDYEAQQAKGRLQPDFDPRPLGIENAAWWVERAQGRKRRA</sequence>
<dbReference type="STRING" id="1348657.M622_00410"/>
<feature type="transmembrane region" description="Helical" evidence="9">
    <location>
        <begin position="227"/>
        <end position="250"/>
    </location>
</feature>
<feature type="transmembrane region" description="Helical" evidence="9">
    <location>
        <begin position="410"/>
        <end position="432"/>
    </location>
</feature>
<dbReference type="PROSITE" id="PS00873">
    <property type="entry name" value="NA_ALANINE_SYMP"/>
    <property type="match status" value="1"/>
</dbReference>
<dbReference type="Proteomes" id="UP000015455">
    <property type="component" value="Unassembled WGS sequence"/>
</dbReference>
<evidence type="ECO:0000256" key="6">
    <source>
        <dbReference type="ARBA" id="ARBA00022847"/>
    </source>
</evidence>
<dbReference type="PATRIC" id="fig|1348657.5.peg.80"/>
<evidence type="ECO:0000256" key="7">
    <source>
        <dbReference type="ARBA" id="ARBA00022989"/>
    </source>
</evidence>
<accession>S9ZRL6</accession>
<organism evidence="10 11">
    <name type="scientific">Thauera terpenica 58Eu</name>
    <dbReference type="NCBI Taxonomy" id="1348657"/>
    <lineage>
        <taxon>Bacteria</taxon>
        <taxon>Pseudomonadati</taxon>
        <taxon>Pseudomonadota</taxon>
        <taxon>Betaproteobacteria</taxon>
        <taxon>Rhodocyclales</taxon>
        <taxon>Zoogloeaceae</taxon>
        <taxon>Thauera</taxon>
    </lineage>
</organism>
<evidence type="ECO:0000313" key="10">
    <source>
        <dbReference type="EMBL" id="EPZ17261.1"/>
    </source>
</evidence>
<dbReference type="InterPro" id="IPR001463">
    <property type="entry name" value="Na/Ala_symport"/>
</dbReference>
<keyword evidence="5 9" id="KW-0812">Transmembrane</keyword>
<feature type="transmembrane region" description="Helical" evidence="9">
    <location>
        <begin position="347"/>
        <end position="370"/>
    </location>
</feature>
<dbReference type="Pfam" id="PF01235">
    <property type="entry name" value="Na_Ala_symp"/>
    <property type="match status" value="1"/>
</dbReference>
<dbReference type="PANTHER" id="PTHR30330:SF7">
    <property type="entry name" value="SODIUM_PROTON-DEPENDENT ALANINE CARRIER PROTEIN YRBD-RELATED"/>
    <property type="match status" value="1"/>
</dbReference>
<feature type="transmembrane region" description="Helical" evidence="9">
    <location>
        <begin position="136"/>
        <end position="155"/>
    </location>
</feature>
<evidence type="ECO:0000256" key="5">
    <source>
        <dbReference type="ARBA" id="ARBA00022692"/>
    </source>
</evidence>
<evidence type="ECO:0000256" key="4">
    <source>
        <dbReference type="ARBA" id="ARBA00022475"/>
    </source>
</evidence>
<evidence type="ECO:0000256" key="8">
    <source>
        <dbReference type="ARBA" id="ARBA00023136"/>
    </source>
</evidence>
<feature type="transmembrane region" description="Helical" evidence="9">
    <location>
        <begin position="6"/>
        <end position="26"/>
    </location>
</feature>
<evidence type="ECO:0000256" key="9">
    <source>
        <dbReference type="RuleBase" id="RU363064"/>
    </source>
</evidence>
<dbReference type="AlphaFoldDB" id="S9ZRL6"/>
<proteinExistence type="inferred from homology"/>
<evidence type="ECO:0000256" key="3">
    <source>
        <dbReference type="ARBA" id="ARBA00022448"/>
    </source>
</evidence>
<comment type="caution">
    <text evidence="10">The sequence shown here is derived from an EMBL/GenBank/DDBJ whole genome shotgun (WGS) entry which is preliminary data.</text>
</comment>
<feature type="transmembrane region" description="Helical" evidence="9">
    <location>
        <begin position="200"/>
        <end position="221"/>
    </location>
</feature>
<feature type="transmembrane region" description="Helical" evidence="9">
    <location>
        <begin position="167"/>
        <end position="188"/>
    </location>
</feature>
<keyword evidence="11" id="KW-1185">Reference proteome</keyword>
<keyword evidence="4" id="KW-1003">Cell membrane</keyword>
<dbReference type="NCBIfam" id="TIGR00835">
    <property type="entry name" value="agcS"/>
    <property type="match status" value="1"/>
</dbReference>
<keyword evidence="9" id="KW-0997">Cell inner membrane</keyword>
<dbReference type="GO" id="GO:0005886">
    <property type="term" value="C:plasma membrane"/>
    <property type="evidence" value="ECO:0007669"/>
    <property type="project" value="UniProtKB-SubCell"/>
</dbReference>
<dbReference type="PRINTS" id="PR00175">
    <property type="entry name" value="NAALASMPORT"/>
</dbReference>
<reference evidence="10 11" key="1">
    <citation type="submission" date="2013-06" db="EMBL/GenBank/DDBJ databases">
        <title>Draft genome sequence of Thauera terpenica.</title>
        <authorList>
            <person name="Liu B."/>
            <person name="Frostegard A.H."/>
            <person name="Shapleigh J.P."/>
        </authorList>
    </citation>
    <scope>NUCLEOTIDE SEQUENCE [LARGE SCALE GENOMIC DNA]</scope>
    <source>
        <strain evidence="10 11">58Eu</strain>
    </source>
</reference>
<dbReference type="FunFam" id="1.20.1740.10:FF:000004">
    <property type="entry name" value="Sodium:alanine symporter family protein"/>
    <property type="match status" value="1"/>
</dbReference>
<feature type="transmembrane region" description="Helical" evidence="9">
    <location>
        <begin position="291"/>
        <end position="312"/>
    </location>
</feature>
<dbReference type="PANTHER" id="PTHR30330">
    <property type="entry name" value="AGSS FAMILY TRANSPORTER, SODIUM-ALANINE"/>
    <property type="match status" value="1"/>
</dbReference>
<gene>
    <name evidence="10" type="ORF">M622_00410</name>
</gene>
<evidence type="ECO:0000256" key="1">
    <source>
        <dbReference type="ARBA" id="ARBA00004651"/>
    </source>
</evidence>